<feature type="domain" description="F-box associated beta-propeller type 1" evidence="1">
    <location>
        <begin position="98"/>
        <end position="402"/>
    </location>
</feature>
<evidence type="ECO:0000313" key="3">
    <source>
        <dbReference type="Proteomes" id="UP000265566"/>
    </source>
</evidence>
<dbReference type="InterPro" id="IPR036047">
    <property type="entry name" value="F-box-like_dom_sf"/>
</dbReference>
<dbReference type="Pfam" id="PF07734">
    <property type="entry name" value="FBA_1"/>
    <property type="match status" value="1"/>
</dbReference>
<dbReference type="NCBIfam" id="TIGR01640">
    <property type="entry name" value="F_box_assoc_1"/>
    <property type="match status" value="1"/>
</dbReference>
<accession>A0A396H5B4</accession>
<dbReference type="EMBL" id="PSQE01000007">
    <property type="protein sequence ID" value="RHN46127.1"/>
    <property type="molecule type" value="Genomic_DNA"/>
</dbReference>
<sequence>MKMNFPPSQSRSFLPKELIVKVLSLLPVKSMMRMRCLGKSYNSLFIDPIFVKMHLQQSARNPHLALVTTKIPSAQNPHLALITTNIERVIPFPVRNLLENPSISLDEDPQYLIVNNIDNEGSNVHRIVGSCNGLICLLIFTYSLGYRDAWLQFWNPSTRTRSEKLGYIRLFRNKYYGPIYYEFTFGYDNLTSTYKVVMLGYHCKNMMILETKVFSLGDNIWRNITNLPAVPLQVFNFRQHYVVYLKGTLNWLAVFDFPIDSVNKYVIISLDLGTERYTQMRLPQGFDKLPQVFPTIGVLNGRLSFSYDVKQTHFVLWHMMDFRVVESWTPLLQISYENLQIDYFGGPIFYLVPLHLSEDCQTLILASTVEDQAILYNTRNNSVERTRIPNTLMDYVESLVSIC</sequence>
<dbReference type="AlphaFoldDB" id="A0A396H5B4"/>
<reference evidence="3" key="1">
    <citation type="journal article" date="2018" name="Nat. Plants">
        <title>Whole-genome landscape of Medicago truncatula symbiotic genes.</title>
        <authorList>
            <person name="Pecrix Y."/>
            <person name="Staton S.E."/>
            <person name="Sallet E."/>
            <person name="Lelandais-Briere C."/>
            <person name="Moreau S."/>
            <person name="Carrere S."/>
            <person name="Blein T."/>
            <person name="Jardinaud M.F."/>
            <person name="Latrasse D."/>
            <person name="Zouine M."/>
            <person name="Zahm M."/>
            <person name="Kreplak J."/>
            <person name="Mayjonade B."/>
            <person name="Satge C."/>
            <person name="Perez M."/>
            <person name="Cauet S."/>
            <person name="Marande W."/>
            <person name="Chantry-Darmon C."/>
            <person name="Lopez-Roques C."/>
            <person name="Bouchez O."/>
            <person name="Berard A."/>
            <person name="Debelle F."/>
            <person name="Munos S."/>
            <person name="Bendahmane A."/>
            <person name="Berges H."/>
            <person name="Niebel A."/>
            <person name="Buitink J."/>
            <person name="Frugier F."/>
            <person name="Benhamed M."/>
            <person name="Crespi M."/>
            <person name="Gouzy J."/>
            <person name="Gamas P."/>
        </authorList>
    </citation>
    <scope>NUCLEOTIDE SEQUENCE [LARGE SCALE GENOMIC DNA]</scope>
    <source>
        <strain evidence="3">cv. Jemalong A17</strain>
    </source>
</reference>
<evidence type="ECO:0000259" key="1">
    <source>
        <dbReference type="Pfam" id="PF07734"/>
    </source>
</evidence>
<organism evidence="2 3">
    <name type="scientific">Medicago truncatula</name>
    <name type="common">Barrel medic</name>
    <name type="synonym">Medicago tribuloides</name>
    <dbReference type="NCBI Taxonomy" id="3880"/>
    <lineage>
        <taxon>Eukaryota</taxon>
        <taxon>Viridiplantae</taxon>
        <taxon>Streptophyta</taxon>
        <taxon>Embryophyta</taxon>
        <taxon>Tracheophyta</taxon>
        <taxon>Spermatophyta</taxon>
        <taxon>Magnoliopsida</taxon>
        <taxon>eudicotyledons</taxon>
        <taxon>Gunneridae</taxon>
        <taxon>Pentapetalae</taxon>
        <taxon>rosids</taxon>
        <taxon>fabids</taxon>
        <taxon>Fabales</taxon>
        <taxon>Fabaceae</taxon>
        <taxon>Papilionoideae</taxon>
        <taxon>50 kb inversion clade</taxon>
        <taxon>NPAAA clade</taxon>
        <taxon>Hologalegina</taxon>
        <taxon>IRL clade</taxon>
        <taxon>Trifolieae</taxon>
        <taxon>Medicago</taxon>
    </lineage>
</organism>
<dbReference type="PANTHER" id="PTHR31672">
    <property type="entry name" value="BNACNNG10540D PROTEIN"/>
    <property type="match status" value="1"/>
</dbReference>
<protein>
    <submittedName>
        <fullName evidence="2">Putative F-box domain-containing protein</fullName>
    </submittedName>
</protein>
<name>A0A396H5B4_MEDTR</name>
<dbReference type="Proteomes" id="UP000265566">
    <property type="component" value="Chromosome 7"/>
</dbReference>
<dbReference type="SUPFAM" id="SSF81383">
    <property type="entry name" value="F-box domain"/>
    <property type="match status" value="1"/>
</dbReference>
<dbReference type="Gramene" id="rna40570">
    <property type="protein sequence ID" value="RHN46127.1"/>
    <property type="gene ID" value="gene40570"/>
</dbReference>
<gene>
    <name evidence="2" type="ORF">MtrunA17_Chr7g0238861</name>
</gene>
<comment type="caution">
    <text evidence="2">The sequence shown here is derived from an EMBL/GenBank/DDBJ whole genome shotgun (WGS) entry which is preliminary data.</text>
</comment>
<dbReference type="InterPro" id="IPR017451">
    <property type="entry name" value="F-box-assoc_interact_dom"/>
</dbReference>
<evidence type="ECO:0000313" key="2">
    <source>
        <dbReference type="EMBL" id="RHN46127.1"/>
    </source>
</evidence>
<dbReference type="PANTHER" id="PTHR31672:SF13">
    <property type="entry name" value="F-BOX PROTEIN CPR30-LIKE"/>
    <property type="match status" value="1"/>
</dbReference>
<dbReference type="InterPro" id="IPR050796">
    <property type="entry name" value="SCF_F-box_component"/>
</dbReference>
<proteinExistence type="predicted"/>
<dbReference type="InterPro" id="IPR006527">
    <property type="entry name" value="F-box-assoc_dom_typ1"/>
</dbReference>